<dbReference type="GO" id="GO:0070403">
    <property type="term" value="F:NAD+ binding"/>
    <property type="evidence" value="ECO:0007669"/>
    <property type="project" value="InterPro"/>
</dbReference>
<dbReference type="RefSeq" id="WP_208766631.1">
    <property type="nucleotide sequence ID" value="NZ_CAWNNC010000001.1"/>
</dbReference>
<comment type="similarity">
    <text evidence="1">Belongs to the prephenate/arogenate dehydrogenase family.</text>
</comment>
<keyword evidence="2" id="KW-0560">Oxidoreductase</keyword>
<evidence type="ECO:0000256" key="2">
    <source>
        <dbReference type="ARBA" id="ARBA00023002"/>
    </source>
</evidence>
<keyword evidence="5" id="KW-1185">Reference proteome</keyword>
<accession>A0A2K8SHN3</accession>
<evidence type="ECO:0000256" key="1">
    <source>
        <dbReference type="ARBA" id="ARBA00007964"/>
    </source>
</evidence>
<evidence type="ECO:0000259" key="3">
    <source>
        <dbReference type="PROSITE" id="PS51176"/>
    </source>
</evidence>
<dbReference type="Gene3D" id="3.40.50.720">
    <property type="entry name" value="NAD(P)-binding Rossmann-like Domain"/>
    <property type="match status" value="1"/>
</dbReference>
<evidence type="ECO:0000313" key="5">
    <source>
        <dbReference type="Proteomes" id="UP000232003"/>
    </source>
</evidence>
<dbReference type="Pfam" id="PF20463">
    <property type="entry name" value="PDH_C"/>
    <property type="match status" value="1"/>
</dbReference>
<dbReference type="KEGG" id="nfl:COO91_00780"/>
<dbReference type="Pfam" id="PF02153">
    <property type="entry name" value="PDH_N"/>
    <property type="match status" value="1"/>
</dbReference>
<name>A0A2K8SHN3_9NOSO</name>
<organism evidence="4 5">
    <name type="scientific">Nostoc flagelliforme CCNUN1</name>
    <dbReference type="NCBI Taxonomy" id="2038116"/>
    <lineage>
        <taxon>Bacteria</taxon>
        <taxon>Bacillati</taxon>
        <taxon>Cyanobacteriota</taxon>
        <taxon>Cyanophyceae</taxon>
        <taxon>Nostocales</taxon>
        <taxon>Nostocaceae</taxon>
        <taxon>Nostoc</taxon>
    </lineage>
</organism>
<dbReference type="InterPro" id="IPR046825">
    <property type="entry name" value="PDH_C"/>
</dbReference>
<dbReference type="AlphaFoldDB" id="A0A2K8SHN3"/>
<dbReference type="PANTHER" id="PTHR21363:SF0">
    <property type="entry name" value="PREPHENATE DEHYDROGENASE [NADP(+)]"/>
    <property type="match status" value="1"/>
</dbReference>
<dbReference type="InterPro" id="IPR008927">
    <property type="entry name" value="6-PGluconate_DH-like_C_sf"/>
</dbReference>
<feature type="domain" description="Prephenate/arogenate dehydrogenase" evidence="3">
    <location>
        <begin position="81"/>
        <end position="344"/>
    </location>
</feature>
<dbReference type="SUPFAM" id="SSF51735">
    <property type="entry name" value="NAD(P)-binding Rossmann-fold domains"/>
    <property type="match status" value="1"/>
</dbReference>
<dbReference type="InterPro" id="IPR036291">
    <property type="entry name" value="NAD(P)-bd_dom_sf"/>
</dbReference>
<dbReference type="InterPro" id="IPR050812">
    <property type="entry name" value="Preph/Arog_dehydrog"/>
</dbReference>
<dbReference type="GO" id="GO:0006571">
    <property type="term" value="P:tyrosine biosynthetic process"/>
    <property type="evidence" value="ECO:0007669"/>
    <property type="project" value="InterPro"/>
</dbReference>
<dbReference type="PROSITE" id="PS51176">
    <property type="entry name" value="PDH_ADH"/>
    <property type="match status" value="1"/>
</dbReference>
<dbReference type="EMBL" id="CP024785">
    <property type="protein sequence ID" value="AUB34938.1"/>
    <property type="molecule type" value="Genomic_DNA"/>
</dbReference>
<dbReference type="GO" id="GO:0004665">
    <property type="term" value="F:prephenate dehydrogenase (NADP+) activity"/>
    <property type="evidence" value="ECO:0007669"/>
    <property type="project" value="InterPro"/>
</dbReference>
<evidence type="ECO:0000313" key="4">
    <source>
        <dbReference type="EMBL" id="AUB34938.1"/>
    </source>
</evidence>
<proteinExistence type="inferred from homology"/>
<reference evidence="4 5" key="1">
    <citation type="submission" date="2017-11" db="EMBL/GenBank/DDBJ databases">
        <title>Complete genome of a free-living desiccation-tolerant cyanobacterium and its photosynthetic adaptation to extreme terrestrial habitat.</title>
        <authorList>
            <person name="Shang J."/>
        </authorList>
    </citation>
    <scope>NUCLEOTIDE SEQUENCE [LARGE SCALE GENOMIC DNA]</scope>
    <source>
        <strain evidence="4 5">CCNUN1</strain>
    </source>
</reference>
<dbReference type="SUPFAM" id="SSF48179">
    <property type="entry name" value="6-phosphogluconate dehydrogenase C-terminal domain-like"/>
    <property type="match status" value="1"/>
</dbReference>
<dbReference type="GO" id="GO:0008977">
    <property type="term" value="F:prephenate dehydrogenase (NAD+) activity"/>
    <property type="evidence" value="ECO:0007669"/>
    <property type="project" value="InterPro"/>
</dbReference>
<protein>
    <submittedName>
        <fullName evidence="4">TyrA, chorismate mutase / prephenate dehydrogenase</fullName>
    </submittedName>
</protein>
<dbReference type="InterPro" id="IPR003099">
    <property type="entry name" value="Prephen_DH"/>
</dbReference>
<gene>
    <name evidence="4" type="ORF">COO91_00780</name>
</gene>
<dbReference type="NCBIfam" id="NF008400">
    <property type="entry name" value="PRK11199.1"/>
    <property type="match status" value="1"/>
</dbReference>
<sequence length="362" mass="40491">MPLKSSCSDQLKKTDQSLIALLSDRISLLATSEQPSLDEQLADVAPLLAQAGIPESVWASVVNSCHATLIPKSATNHVSYREITIIGGHGRMGRLFKEQLSLVGHNVSVLEHEDWEYADQLLNQAELVLVSVPIEHTVDVIKRAAKYLGPNTALCDITSVKTQPTQAMLEHHSGPVMGLHPMFGPNIKSFLGQKVVVCPGRNDDSFQWLLDFMKSKGGELIVCTPEEHDQMMVIIQATQHFCRFSLGVFLAQVKVDIKQSLTMSTPNYRQEIDIVKRLFSQNPNLCVDIMLATEERCNAISFLAKTYSRLARLVARKDRDALIQEFETTQSFFEEKTNAFLQPLSTTVQRDFKPQMHTNISI</sequence>
<dbReference type="Gene3D" id="1.10.3660.10">
    <property type="entry name" value="6-phosphogluconate dehydrogenase C-terminal like domain"/>
    <property type="match status" value="1"/>
</dbReference>
<dbReference type="PANTHER" id="PTHR21363">
    <property type="entry name" value="PREPHENATE DEHYDROGENASE"/>
    <property type="match status" value="1"/>
</dbReference>
<dbReference type="Proteomes" id="UP000232003">
    <property type="component" value="Chromosome"/>
</dbReference>
<dbReference type="InterPro" id="IPR046826">
    <property type="entry name" value="PDH_N"/>
</dbReference>